<feature type="transmembrane region" description="Helical" evidence="8">
    <location>
        <begin position="156"/>
        <end position="179"/>
    </location>
</feature>
<dbReference type="InterPro" id="IPR036259">
    <property type="entry name" value="MFS_trans_sf"/>
</dbReference>
<evidence type="ECO:0000256" key="7">
    <source>
        <dbReference type="SAM" id="MobiDB-lite"/>
    </source>
</evidence>
<comment type="caution">
    <text evidence="10">The sequence shown here is derived from an EMBL/GenBank/DDBJ whole genome shotgun (WGS) entry which is preliminary data.</text>
</comment>
<evidence type="ECO:0000256" key="8">
    <source>
        <dbReference type="SAM" id="Phobius"/>
    </source>
</evidence>
<dbReference type="SUPFAM" id="SSF103473">
    <property type="entry name" value="MFS general substrate transporter"/>
    <property type="match status" value="1"/>
</dbReference>
<organism evidence="10 11">
    <name type="scientific">Rhodotorula paludigena</name>
    <dbReference type="NCBI Taxonomy" id="86838"/>
    <lineage>
        <taxon>Eukaryota</taxon>
        <taxon>Fungi</taxon>
        <taxon>Dikarya</taxon>
        <taxon>Basidiomycota</taxon>
        <taxon>Pucciniomycotina</taxon>
        <taxon>Microbotryomycetes</taxon>
        <taxon>Sporidiobolales</taxon>
        <taxon>Sporidiobolaceae</taxon>
        <taxon>Rhodotorula</taxon>
    </lineage>
</organism>
<dbReference type="Pfam" id="PF00083">
    <property type="entry name" value="Sugar_tr"/>
    <property type="match status" value="1"/>
</dbReference>
<evidence type="ECO:0000256" key="6">
    <source>
        <dbReference type="ARBA" id="ARBA00023136"/>
    </source>
</evidence>
<comment type="similarity">
    <text evidence="2">Belongs to the major facilitator superfamily. Sugar transporter (TC 2.A.1.1) family.</text>
</comment>
<dbReference type="FunFam" id="1.20.1250.20:FF:000134">
    <property type="entry name" value="MFS sugar transporter protein"/>
    <property type="match status" value="1"/>
</dbReference>
<evidence type="ECO:0000256" key="2">
    <source>
        <dbReference type="ARBA" id="ARBA00010992"/>
    </source>
</evidence>
<evidence type="ECO:0000256" key="5">
    <source>
        <dbReference type="ARBA" id="ARBA00022989"/>
    </source>
</evidence>
<keyword evidence="6 8" id="KW-0472">Membrane</keyword>
<keyword evidence="3" id="KW-0813">Transport</keyword>
<keyword evidence="4 8" id="KW-0812">Transmembrane</keyword>
<dbReference type="InterPro" id="IPR005829">
    <property type="entry name" value="Sugar_transporter_CS"/>
</dbReference>
<evidence type="ECO:0000256" key="1">
    <source>
        <dbReference type="ARBA" id="ARBA00004141"/>
    </source>
</evidence>
<dbReference type="Gene3D" id="1.20.1250.20">
    <property type="entry name" value="MFS general substrate transporter like domains"/>
    <property type="match status" value="1"/>
</dbReference>
<dbReference type="EMBL" id="BQKY01000004">
    <property type="protein sequence ID" value="GJN89026.1"/>
    <property type="molecule type" value="Genomic_DNA"/>
</dbReference>
<feature type="transmembrane region" description="Helical" evidence="8">
    <location>
        <begin position="97"/>
        <end position="116"/>
    </location>
</feature>
<dbReference type="InterPro" id="IPR050360">
    <property type="entry name" value="MFS_Sugar_Transporters"/>
</dbReference>
<feature type="transmembrane region" description="Helical" evidence="8">
    <location>
        <begin position="396"/>
        <end position="414"/>
    </location>
</feature>
<name>A0AAV5G8X5_9BASI</name>
<dbReference type="InterPro" id="IPR005828">
    <property type="entry name" value="MFS_sugar_transport-like"/>
</dbReference>
<dbReference type="InterPro" id="IPR020846">
    <property type="entry name" value="MFS_dom"/>
</dbReference>
<feature type="region of interest" description="Disordered" evidence="7">
    <location>
        <begin position="440"/>
        <end position="470"/>
    </location>
</feature>
<feature type="transmembrane region" description="Helical" evidence="8">
    <location>
        <begin position="345"/>
        <end position="367"/>
    </location>
</feature>
<evidence type="ECO:0000256" key="3">
    <source>
        <dbReference type="ARBA" id="ARBA00022448"/>
    </source>
</evidence>
<reference evidence="10 11" key="1">
    <citation type="submission" date="2021-12" db="EMBL/GenBank/DDBJ databases">
        <title>High titer production of polyol ester of fatty acids by Rhodotorula paludigena BS15 towards product separation-free biomass refinery.</title>
        <authorList>
            <person name="Mano J."/>
            <person name="Ono H."/>
            <person name="Tanaka T."/>
            <person name="Naito K."/>
            <person name="Sushida H."/>
            <person name="Ike M."/>
            <person name="Tokuyasu K."/>
            <person name="Kitaoka M."/>
        </authorList>
    </citation>
    <scope>NUCLEOTIDE SEQUENCE [LARGE SCALE GENOMIC DNA]</scope>
    <source>
        <strain evidence="10 11">BS15</strain>
    </source>
</reference>
<dbReference type="PANTHER" id="PTHR48022:SF52">
    <property type="entry name" value="SUGAR TRANSPORTER, PUTATIVE-RELATED"/>
    <property type="match status" value="1"/>
</dbReference>
<evidence type="ECO:0000259" key="9">
    <source>
        <dbReference type="PROSITE" id="PS50850"/>
    </source>
</evidence>
<feature type="transmembrane region" description="Helical" evidence="8">
    <location>
        <begin position="191"/>
        <end position="210"/>
    </location>
</feature>
<feature type="transmembrane region" description="Helical" evidence="8">
    <location>
        <begin position="68"/>
        <end position="90"/>
    </location>
</feature>
<feature type="domain" description="Major facilitator superfamily (MFS) profile" evidence="9">
    <location>
        <begin position="29"/>
        <end position="470"/>
    </location>
</feature>
<keyword evidence="5 8" id="KW-1133">Transmembrane helix</keyword>
<keyword evidence="11" id="KW-1185">Reference proteome</keyword>
<feature type="transmembrane region" description="Helical" evidence="8">
    <location>
        <begin position="278"/>
        <end position="301"/>
    </location>
</feature>
<dbReference type="GO" id="GO:0016020">
    <property type="term" value="C:membrane"/>
    <property type="evidence" value="ECO:0007669"/>
    <property type="project" value="UniProtKB-SubCell"/>
</dbReference>
<protein>
    <recommendedName>
        <fullName evidence="9">Major facilitator superfamily (MFS) profile domain-containing protein</fullName>
    </recommendedName>
</protein>
<evidence type="ECO:0000313" key="11">
    <source>
        <dbReference type="Proteomes" id="UP001342314"/>
    </source>
</evidence>
<feature type="transmembrane region" description="Helical" evidence="8">
    <location>
        <begin position="122"/>
        <end position="144"/>
    </location>
</feature>
<dbReference type="Proteomes" id="UP001342314">
    <property type="component" value="Unassembled WGS sequence"/>
</dbReference>
<evidence type="ECO:0000313" key="10">
    <source>
        <dbReference type="EMBL" id="GJN89026.1"/>
    </source>
</evidence>
<dbReference type="PROSITE" id="PS00216">
    <property type="entry name" value="SUGAR_TRANSPORT_1"/>
    <property type="match status" value="1"/>
</dbReference>
<dbReference type="PROSITE" id="PS50850">
    <property type="entry name" value="MFS"/>
    <property type="match status" value="1"/>
</dbReference>
<comment type="subcellular location">
    <subcellularLocation>
        <location evidence="1">Membrane</location>
        <topology evidence="1">Multi-pass membrane protein</topology>
    </subcellularLocation>
</comment>
<dbReference type="GO" id="GO:0005351">
    <property type="term" value="F:carbohydrate:proton symporter activity"/>
    <property type="evidence" value="ECO:0007669"/>
    <property type="project" value="TreeGrafter"/>
</dbReference>
<accession>A0AAV5G8X5</accession>
<gene>
    <name evidence="10" type="ORF">Rhopal_002000-T1</name>
</gene>
<sequence>MADIKATDLLNNTAASWWKDPCLRRNVLVAIVCYFGTFALGYDGSYMTGLQSMPSWNEFFDHPKGNKLGIISASSYLPTLVLSPVYPILCDRLGRRYSAIIGSVGIIIGAIIGALANGLAMLIVGRAIVGTAGFVMILGANLLVNEILHPRLRPIGSAFFLVFYYVGSMTSAWVTFGVIAGEWTDSWGWRLPTMLQAIGPAVITVGMWFCPESPRWLVAVGRREQAHRVLANQHANGKMDDALVLRQLQDIDEAIERERGEKLGLRSFLKTPGNRHRLIILLCTSVGAQLNGASVFSYYLAPVLRLVGVTDPKEQTAINGGLAIWNLIASSTGAIIVDKIGRRKLWLTSTIGMLLAFACLTGLSAGFESTKRESVGLSTVAFIFIAYGAYSLGWTPLYFLFIGTLSILLVLIWFKFVETRGLSLEEIPALFDGPKALATPQRGSYVQEDDEHKDGKAASEEHLEVARRSV</sequence>
<feature type="compositionally biased region" description="Basic and acidic residues" evidence="7">
    <location>
        <begin position="450"/>
        <end position="470"/>
    </location>
</feature>
<dbReference type="PANTHER" id="PTHR48022">
    <property type="entry name" value="PLASTIDIC GLUCOSE TRANSPORTER 4"/>
    <property type="match status" value="1"/>
</dbReference>
<feature type="transmembrane region" description="Helical" evidence="8">
    <location>
        <begin position="27"/>
        <end position="48"/>
    </location>
</feature>
<dbReference type="AlphaFoldDB" id="A0AAV5G8X5"/>
<evidence type="ECO:0000256" key="4">
    <source>
        <dbReference type="ARBA" id="ARBA00022692"/>
    </source>
</evidence>
<proteinExistence type="inferred from homology"/>